<dbReference type="PIRSF" id="PIRSF002741">
    <property type="entry name" value="MppA"/>
    <property type="match status" value="1"/>
</dbReference>
<evidence type="ECO:0000256" key="2">
    <source>
        <dbReference type="ARBA" id="ARBA00005695"/>
    </source>
</evidence>
<dbReference type="eggNOG" id="COG0747">
    <property type="taxonomic scope" value="Bacteria"/>
</dbReference>
<dbReference type="Gene3D" id="3.10.105.10">
    <property type="entry name" value="Dipeptide-binding Protein, Domain 3"/>
    <property type="match status" value="1"/>
</dbReference>
<keyword evidence="7" id="KW-1185">Reference proteome</keyword>
<dbReference type="GO" id="GO:0015833">
    <property type="term" value="P:peptide transport"/>
    <property type="evidence" value="ECO:0007669"/>
    <property type="project" value="TreeGrafter"/>
</dbReference>
<dbReference type="InterPro" id="IPR000914">
    <property type="entry name" value="SBP_5_dom"/>
</dbReference>
<evidence type="ECO:0000256" key="1">
    <source>
        <dbReference type="ARBA" id="ARBA00004418"/>
    </source>
</evidence>
<dbReference type="PANTHER" id="PTHR30290:SF38">
    <property type="entry name" value="D,D-DIPEPTIDE-BINDING PERIPLASMIC PROTEIN DDPA-RELATED"/>
    <property type="match status" value="1"/>
</dbReference>
<gene>
    <name evidence="6" type="primary">gsiB_3</name>
    <name evidence="6" type="ORF">Mame_01665</name>
</gene>
<reference evidence="6 7" key="1">
    <citation type="submission" date="2017-03" db="EMBL/GenBank/DDBJ databases">
        <title>Foreign affairs: Plasmid Transfer between Roseobacters and Rhizobia.</title>
        <authorList>
            <person name="Bartling P."/>
            <person name="Bunk B."/>
            <person name="Overmann J."/>
            <person name="Brinkmann H."/>
            <person name="Petersen J."/>
        </authorList>
    </citation>
    <scope>NUCLEOTIDE SEQUENCE [LARGE SCALE GENOMIC DNA]</scope>
    <source>
        <strain evidence="6 7">MACL11</strain>
    </source>
</reference>
<feature type="chain" id="PRO_5010729263" evidence="4">
    <location>
        <begin position="27"/>
        <end position="503"/>
    </location>
</feature>
<protein>
    <submittedName>
        <fullName evidence="6">Glutathione-binding protein GsiB</fullName>
    </submittedName>
</protein>
<dbReference type="KEGG" id="mmed:Mame_01665"/>
<dbReference type="SUPFAM" id="SSF53850">
    <property type="entry name" value="Periplasmic binding protein-like II"/>
    <property type="match status" value="1"/>
</dbReference>
<comment type="subcellular location">
    <subcellularLocation>
        <location evidence="1">Periplasm</location>
    </subcellularLocation>
</comment>
<feature type="domain" description="Solute-binding protein family 5" evidence="5">
    <location>
        <begin position="72"/>
        <end position="423"/>
    </location>
</feature>
<sequence length="503" mass="55596" precursor="true">MNRLISQLSCASALALAMAVSGHAQAQTEIDVAMIGEPDTFDPMVSTKDVVSIVTQHFVETLFTFDDNWATVPLLAAAMPDVSDDGLTYVIPIREGVTFHDGSTMDSADVVGSLERWLKVASRGKSVAAYVDSVEATGDYEVTIKLNQPYAPLLSLLAFSNSAAVVYPEEILADHIDNVVGTGPYEIADYVPDQYIQLVRFDGYSQPTGAAERKQVPDEIRFVPVADPNTRVEGLLSGQFDFADSLSTESYDRLESSDAAEPLLLEPFGWPVFAMNRNKGMMTDIEIRKAVQAALPFDDMLYAAFGDEKFYQVDGAMYPEGWVWNNDGGVELYNQNDIEAAAEHLEKAGYDGTPLRILTSRQYEFHYQMALVAKAALEAAGFKVQMDVVDWATLAERRNNPDLWDIYITHSPFLPEPALISSFSAQALEGWDEPVKNEIFARFNTETDPEARKAAFKELQTELYEDVGFIKVGNFNSLQGKSRALEGVSASPWPKFWNASTSE</sequence>
<keyword evidence="3 4" id="KW-0732">Signal</keyword>
<dbReference type="OrthoDB" id="9803988at2"/>
<dbReference type="InterPro" id="IPR030678">
    <property type="entry name" value="Peptide/Ni-bd"/>
</dbReference>
<dbReference type="Gene3D" id="3.40.190.10">
    <property type="entry name" value="Periplasmic binding protein-like II"/>
    <property type="match status" value="1"/>
</dbReference>
<accession>A0A1U9Z007</accession>
<dbReference type="AlphaFoldDB" id="A0A1U9Z007"/>
<dbReference type="GO" id="GO:0030288">
    <property type="term" value="C:outer membrane-bounded periplasmic space"/>
    <property type="evidence" value="ECO:0007669"/>
    <property type="project" value="UniProtKB-ARBA"/>
</dbReference>
<organism evidence="6 7">
    <name type="scientific">Martelella mediterranea DSM 17316</name>
    <dbReference type="NCBI Taxonomy" id="1122214"/>
    <lineage>
        <taxon>Bacteria</taxon>
        <taxon>Pseudomonadati</taxon>
        <taxon>Pseudomonadota</taxon>
        <taxon>Alphaproteobacteria</taxon>
        <taxon>Hyphomicrobiales</taxon>
        <taxon>Aurantimonadaceae</taxon>
        <taxon>Martelella</taxon>
    </lineage>
</organism>
<dbReference type="STRING" id="1122214.Mame_01665"/>
<evidence type="ECO:0000259" key="5">
    <source>
        <dbReference type="Pfam" id="PF00496"/>
    </source>
</evidence>
<evidence type="ECO:0000313" key="7">
    <source>
        <dbReference type="Proteomes" id="UP000191135"/>
    </source>
</evidence>
<feature type="signal peptide" evidence="4">
    <location>
        <begin position="1"/>
        <end position="26"/>
    </location>
</feature>
<dbReference type="PANTHER" id="PTHR30290">
    <property type="entry name" value="PERIPLASMIC BINDING COMPONENT OF ABC TRANSPORTER"/>
    <property type="match status" value="1"/>
</dbReference>
<dbReference type="RefSeq" id="WP_033410705.1">
    <property type="nucleotide sequence ID" value="NZ_AQWH01000020.1"/>
</dbReference>
<dbReference type="GO" id="GO:1904680">
    <property type="term" value="F:peptide transmembrane transporter activity"/>
    <property type="evidence" value="ECO:0007669"/>
    <property type="project" value="TreeGrafter"/>
</dbReference>
<name>A0A1U9Z007_9HYPH</name>
<evidence type="ECO:0000256" key="4">
    <source>
        <dbReference type="SAM" id="SignalP"/>
    </source>
</evidence>
<evidence type="ECO:0000313" key="6">
    <source>
        <dbReference type="EMBL" id="AQZ51014.1"/>
    </source>
</evidence>
<dbReference type="Pfam" id="PF00496">
    <property type="entry name" value="SBP_bac_5"/>
    <property type="match status" value="1"/>
</dbReference>
<dbReference type="GO" id="GO:0043190">
    <property type="term" value="C:ATP-binding cassette (ABC) transporter complex"/>
    <property type="evidence" value="ECO:0007669"/>
    <property type="project" value="InterPro"/>
</dbReference>
<dbReference type="CDD" id="cd08502">
    <property type="entry name" value="PBP2_NikA_DppA_OppA_like_16"/>
    <property type="match status" value="1"/>
</dbReference>
<dbReference type="EMBL" id="CP020330">
    <property type="protein sequence ID" value="AQZ51014.1"/>
    <property type="molecule type" value="Genomic_DNA"/>
</dbReference>
<evidence type="ECO:0000256" key="3">
    <source>
        <dbReference type="ARBA" id="ARBA00022729"/>
    </source>
</evidence>
<dbReference type="InterPro" id="IPR039424">
    <property type="entry name" value="SBP_5"/>
</dbReference>
<dbReference type="Proteomes" id="UP000191135">
    <property type="component" value="Chromosome"/>
</dbReference>
<proteinExistence type="inferred from homology"/>
<comment type="similarity">
    <text evidence="2">Belongs to the bacterial solute-binding protein 5 family.</text>
</comment>